<dbReference type="EMBL" id="AC008046">
    <property type="protein sequence ID" value="AAF99829.1"/>
    <property type="molecule type" value="Genomic_DNA"/>
</dbReference>
<dbReference type="InterPro" id="IPR004252">
    <property type="entry name" value="Probable_transposase_24"/>
</dbReference>
<reference evidence="4" key="2">
    <citation type="submission" date="2000-08" db="EMBL/GenBank/DDBJ databases">
        <authorList>
            <person name="Federspiel N.A."/>
            <person name="Palm C.J."/>
            <person name="Conway A.B."/>
            <person name="Conn L."/>
            <person name="Hansen N.F."/>
            <person name="Altafi H."/>
            <person name="Nguyen M."/>
            <person name="Lam B."/>
            <person name="Southwick A."/>
            <person name="Miranda M."/>
            <person name="Brooks S."/>
            <person name="Buehler E."/>
            <person name="Chao Q."/>
            <person name="Chin C."/>
            <person name="Chiou J."/>
            <person name="Choi E."/>
            <person name="Gonzalez A."/>
            <person name="Howng B."/>
            <person name="Johnson-Hopson C."/>
            <person name="Khan S."/>
            <person name="Kim C."/>
            <person name="Koo T."/>
            <person name="Lee J.M."/>
            <person name="Lenz C."/>
            <person name="Liu A."/>
            <person name="Liu S."/>
            <person name="Mukharsky N."/>
            <person name="Pham P."/>
            <person name="Sakano H."/>
            <person name="Shinn P."/>
            <person name="Toriumi M."/>
            <person name="Vaysberg M."/>
            <person name="Yu G."/>
            <person name="Ecker J."/>
            <person name="Theologis A."/>
            <person name="Davis R.W."/>
        </authorList>
    </citation>
    <scope>NUCLEOTIDE SEQUENCE</scope>
</reference>
<dbReference type="PIR" id="F96492">
    <property type="entry name" value="F96492"/>
</dbReference>
<feature type="domain" description="DUF8039" evidence="3">
    <location>
        <begin position="446"/>
        <end position="528"/>
    </location>
</feature>
<dbReference type="PANTHER" id="PTHR33018:SF34">
    <property type="entry name" value="OS02G0472350 PROTEIN"/>
    <property type="match status" value="1"/>
</dbReference>
<dbReference type="Pfam" id="PF26133">
    <property type="entry name" value="DUF8039"/>
    <property type="match status" value="2"/>
</dbReference>
<gene>
    <name evidence="4" type="primary">F5A13.2</name>
</gene>
<sequence length="529" mass="58791">MHSRFELDEDWQSISVINQMGNMWRAHKSRRVKVINLVANNQERMNLRPTNINPVEWQKFVKLKTSAAFKKLESRDPSSVTRLQVWIKSRTKKDGTPVDTNAAEKIQEAAEIVGNDPPTFSTNPDEDHLAKLLGPNNPGRLRVMGRDMSKTKLACLQVKNKCMAEMEERQVKLKKQVNDLEDEIIRIKNQSVNRNSHRKCVFVDWSETDENVVLVETAYQPDAFLWRPAHKIFNMKKAVGHIIALPADKCKLLDTDIQIEDIAPLGLKGNKCKLLDLKNAEVIVAEGRWETQEPSALVNGLPLGPKAVKVFVDSVKQPDTSLWRPTAEMSYLEDCLMAFVSWPLSKVDFENPSFPTGHNSTSEVSRSASKAKSAATTSKSADGSKTSATASKAASESKSAAMSSKSASGSESPIDDATGPSSPIRNTLPAQSPLRKSPGINKIISKENKKCKLMDLTGKNKVVAEGRWATNDPAHKVHHTPLGFNAVKVWIDIVKVGNVKVWRPSDEIEIMKDSLNSCIAWPENKVIMS</sequence>
<reference key="1">
    <citation type="journal article" date="2000" name="Nature">
        <title>Sequence and analysis of chromosome 1 of the plant Arabidopsis thaliana.</title>
        <authorList>
            <person name="Theologis A."/>
            <person name="Ecker J.R."/>
            <person name="Palm C.J."/>
            <person name="Federspiel N.A."/>
            <person name="Kaul S."/>
            <person name="White O."/>
            <person name="Alonso J."/>
            <person name="Altafi H."/>
            <person name="Araujo R."/>
            <person name="Bowman C.L."/>
            <person name="Brooks S.Y."/>
            <person name="Buehler E."/>
            <person name="Chan A."/>
            <person name="Chao Q."/>
            <person name="Chen H."/>
            <person name="Cheuk R.F."/>
            <person name="Chin C.W."/>
            <person name="Chung M.K."/>
            <person name="Conn L."/>
            <person name="Conway A.B."/>
            <person name="Conway A.R."/>
            <person name="Creasy T.H."/>
            <person name="Dewar K."/>
            <person name="Dunn P."/>
            <person name="Etgu P."/>
            <person name="Feldblyum T.V."/>
            <person name="Feng J."/>
            <person name="Fong B."/>
            <person name="Fujii C.Y."/>
            <person name="Gill J.E."/>
            <person name="Goldsmith A.D."/>
            <person name="Haas B."/>
            <person name="Hansen N.F."/>
            <person name="Hughes B."/>
            <person name="Huizar L."/>
            <person name="Hunter J.L."/>
            <person name="Jenkins J."/>
            <person name="Johnson-Hopson C."/>
            <person name="Khan S."/>
            <person name="Khaykin E."/>
            <person name="Kim C.J."/>
            <person name="Koo H.L."/>
            <person name="Kremenetskaia I."/>
            <person name="Kurtz D.B."/>
            <person name="Kwan A."/>
            <person name="Lam B."/>
            <person name="Langin-Hooper S."/>
            <person name="Lee A."/>
            <person name="Lee J.M."/>
            <person name="Lenz C.A."/>
            <person name="Li J.H."/>
            <person name="Li Y."/>
            <person name="Lin X."/>
            <person name="Liu S.X."/>
            <person name="Liu Z.A."/>
            <person name="Luros J.S."/>
            <person name="Maiti R."/>
            <person name="Marziali A."/>
            <person name="Militscher J."/>
            <person name="Miranda M."/>
            <person name="Nguyen M."/>
            <person name="Nierman W.C."/>
            <person name="Osborne B.I."/>
            <person name="Pai G."/>
            <person name="Peterson J."/>
            <person name="Pham P.K."/>
            <person name="Rizzo M."/>
            <person name="Rooney T."/>
            <person name="Rowley D."/>
            <person name="Sakano H."/>
            <person name="Salzberg S.L."/>
            <person name="Schwartz J.R."/>
            <person name="Shinn P."/>
            <person name="Southwick A.M."/>
            <person name="Sun H."/>
            <person name="Tallon L.J."/>
            <person name="Tambunga G."/>
            <person name="Toriumi M.J."/>
            <person name="Town C.D."/>
            <person name="Utterback T."/>
            <person name="Van Aken S."/>
            <person name="Vaysberg M."/>
            <person name="Vysotskaia V.S."/>
            <person name="Walker M."/>
            <person name="Wu D."/>
            <person name="Yu G."/>
            <person name="Fraser C.M."/>
            <person name="Venter J.C."/>
            <person name="Davis R.W."/>
        </authorList>
    </citation>
    <scope>NUCLEOTIDE SEQUENCE [LARGE SCALE GENOMIC DNA]</scope>
    <source>
        <strain>cv. Columbia</strain>
    </source>
</reference>
<organism evidence="4">
    <name type="scientific">Arabidopsis thaliana</name>
    <name type="common">Mouse-ear cress</name>
    <dbReference type="NCBI Taxonomy" id="3702"/>
    <lineage>
        <taxon>Eukaryota</taxon>
        <taxon>Viridiplantae</taxon>
        <taxon>Streptophyta</taxon>
        <taxon>Embryophyta</taxon>
        <taxon>Tracheophyta</taxon>
        <taxon>Spermatophyta</taxon>
        <taxon>Magnoliopsida</taxon>
        <taxon>eudicotyledons</taxon>
        <taxon>Gunneridae</taxon>
        <taxon>Pentapetalae</taxon>
        <taxon>rosids</taxon>
        <taxon>malvids</taxon>
        <taxon>Brassicales</taxon>
        <taxon>Brassicaceae</taxon>
        <taxon>Camelineae</taxon>
        <taxon>Arabidopsis</taxon>
    </lineage>
</organism>
<protein>
    <submittedName>
        <fullName evidence="4">F5A13.2 protein</fullName>
    </submittedName>
</protein>
<evidence type="ECO:0000256" key="1">
    <source>
        <dbReference type="SAM" id="Coils"/>
    </source>
</evidence>
<feature type="coiled-coil region" evidence="1">
    <location>
        <begin position="163"/>
        <end position="190"/>
    </location>
</feature>
<evidence type="ECO:0000313" key="4">
    <source>
        <dbReference type="EMBL" id="AAF99829.1"/>
    </source>
</evidence>
<feature type="compositionally biased region" description="Low complexity" evidence="2">
    <location>
        <begin position="367"/>
        <end position="412"/>
    </location>
</feature>
<feature type="region of interest" description="Disordered" evidence="2">
    <location>
        <begin position="353"/>
        <end position="438"/>
    </location>
</feature>
<proteinExistence type="predicted"/>
<evidence type="ECO:0000256" key="2">
    <source>
        <dbReference type="SAM" id="MobiDB-lite"/>
    </source>
</evidence>
<feature type="domain" description="DUF8039" evidence="3">
    <location>
        <begin position="270"/>
        <end position="349"/>
    </location>
</feature>
<dbReference type="InterPro" id="IPR058352">
    <property type="entry name" value="DUF8039"/>
</dbReference>
<dbReference type="PANTHER" id="PTHR33018">
    <property type="entry name" value="OS10G0338966 PROTEIN-RELATED"/>
    <property type="match status" value="1"/>
</dbReference>
<dbReference type="AlphaFoldDB" id="Q9FZH2"/>
<keyword evidence="1" id="KW-0175">Coiled coil</keyword>
<feature type="compositionally biased region" description="Polar residues" evidence="2">
    <location>
        <begin position="353"/>
        <end position="366"/>
    </location>
</feature>
<name>Q9FZH2_ARATH</name>
<feature type="compositionally biased region" description="Polar residues" evidence="2">
    <location>
        <begin position="419"/>
        <end position="430"/>
    </location>
</feature>
<accession>Q9FZH2</accession>
<dbReference type="Pfam" id="PF03004">
    <property type="entry name" value="Transposase_24"/>
    <property type="match status" value="1"/>
</dbReference>
<evidence type="ECO:0000259" key="3">
    <source>
        <dbReference type="Pfam" id="PF26133"/>
    </source>
</evidence>